<dbReference type="Proteomes" id="UP000540685">
    <property type="component" value="Unassembled WGS sequence"/>
</dbReference>
<sequence length="131" mass="13879">MAARIRSTPDGSPIDRAEALMLATAYETARTEIAELLDLLTTVREALDVPHAATSGGAAVRADLVEHRCMYAVIALEAMTNPLTSPAREAAYLREQLATVPVTGYVTTAQLRAALAEGRNWAEVTAPADGT</sequence>
<evidence type="ECO:0000313" key="1">
    <source>
        <dbReference type="EMBL" id="MBB5823806.1"/>
    </source>
</evidence>
<keyword evidence="2" id="KW-1185">Reference proteome</keyword>
<organism evidence="1 2">
    <name type="scientific">Streptosporangium becharense</name>
    <dbReference type="NCBI Taxonomy" id="1816182"/>
    <lineage>
        <taxon>Bacteria</taxon>
        <taxon>Bacillati</taxon>
        <taxon>Actinomycetota</taxon>
        <taxon>Actinomycetes</taxon>
        <taxon>Streptosporangiales</taxon>
        <taxon>Streptosporangiaceae</taxon>
        <taxon>Streptosporangium</taxon>
    </lineage>
</organism>
<name>A0A7W9INX3_9ACTN</name>
<gene>
    <name evidence="1" type="ORF">F4562_006955</name>
</gene>
<dbReference type="EMBL" id="JACHMP010000002">
    <property type="protein sequence ID" value="MBB5823806.1"/>
    <property type="molecule type" value="Genomic_DNA"/>
</dbReference>
<accession>A0A7W9INX3</accession>
<reference evidence="1 2" key="1">
    <citation type="submission" date="2020-08" db="EMBL/GenBank/DDBJ databases">
        <title>Sequencing the genomes of 1000 actinobacteria strains.</title>
        <authorList>
            <person name="Klenk H.-P."/>
        </authorList>
    </citation>
    <scope>NUCLEOTIDE SEQUENCE [LARGE SCALE GENOMIC DNA]</scope>
    <source>
        <strain evidence="1 2">DSM 46887</strain>
    </source>
</reference>
<evidence type="ECO:0000313" key="2">
    <source>
        <dbReference type="Proteomes" id="UP000540685"/>
    </source>
</evidence>
<dbReference type="RefSeq" id="WP_184538008.1">
    <property type="nucleotide sequence ID" value="NZ_JACHMP010000002.1"/>
</dbReference>
<comment type="caution">
    <text evidence="1">The sequence shown here is derived from an EMBL/GenBank/DDBJ whole genome shotgun (WGS) entry which is preliminary data.</text>
</comment>
<protein>
    <submittedName>
        <fullName evidence="1">Uncharacterized protein</fullName>
    </submittedName>
</protein>
<proteinExistence type="predicted"/>
<dbReference type="AlphaFoldDB" id="A0A7W9INX3"/>